<keyword evidence="3 7" id="KW-0812">Transmembrane</keyword>
<gene>
    <name evidence="9" type="ORF">MSEO_27250</name>
</gene>
<feature type="domain" description="RDD" evidence="8">
    <location>
        <begin position="77"/>
        <end position="222"/>
    </location>
</feature>
<proteinExistence type="predicted"/>
<dbReference type="RefSeq" id="WP_163681108.1">
    <property type="nucleotide sequence ID" value="NZ_AP022582.1"/>
</dbReference>
<dbReference type="SUPFAM" id="SSF101447">
    <property type="entry name" value="Formin homology 2 domain (FH2 domain)"/>
    <property type="match status" value="1"/>
</dbReference>
<feature type="transmembrane region" description="Helical" evidence="7">
    <location>
        <begin position="133"/>
        <end position="151"/>
    </location>
</feature>
<evidence type="ECO:0000256" key="7">
    <source>
        <dbReference type="SAM" id="Phobius"/>
    </source>
</evidence>
<evidence type="ECO:0000256" key="3">
    <source>
        <dbReference type="ARBA" id="ARBA00022692"/>
    </source>
</evidence>
<dbReference type="KEGG" id="mseo:MSEO_27250"/>
<dbReference type="GO" id="GO:0005886">
    <property type="term" value="C:plasma membrane"/>
    <property type="evidence" value="ECO:0007669"/>
    <property type="project" value="UniProtKB-SubCell"/>
</dbReference>
<evidence type="ECO:0000256" key="4">
    <source>
        <dbReference type="ARBA" id="ARBA00022989"/>
    </source>
</evidence>
<dbReference type="InterPro" id="IPR051791">
    <property type="entry name" value="Pra-immunoreactive"/>
</dbReference>
<sequence>MTDQPPPGGTYPPPPPTPGSSGGHETPPPPPAPAGASYPPPPPPPGGGSYPPPPPSAGGYAPPPPGPAIRTLPTESYTPWLTRLVAFIIDILPYAVVHGIGTGILVATQQTACVTDVTQYAVNQYCATQNSTIGMAAQWLASLVGLCYLIWNYGYRQGTIGSSVGKSVMKFKVVSEVTGQPIGFGMSVVRSLAHFVDAIICFIGFLFPLWDSKRQTLADKIMTTVCLPLDGTEDQPR</sequence>
<dbReference type="PANTHER" id="PTHR36115:SF6">
    <property type="entry name" value="PROLINE-RICH ANTIGEN HOMOLOG"/>
    <property type="match status" value="1"/>
</dbReference>
<feature type="transmembrane region" description="Helical" evidence="7">
    <location>
        <begin position="192"/>
        <end position="210"/>
    </location>
</feature>
<evidence type="ECO:0000259" key="8">
    <source>
        <dbReference type="Pfam" id="PF06271"/>
    </source>
</evidence>
<keyword evidence="5 7" id="KW-0472">Membrane</keyword>
<dbReference type="EMBL" id="AP022582">
    <property type="protein sequence ID" value="BBY02226.1"/>
    <property type="molecule type" value="Genomic_DNA"/>
</dbReference>
<dbReference type="Proteomes" id="UP000466632">
    <property type="component" value="Chromosome"/>
</dbReference>
<evidence type="ECO:0000313" key="9">
    <source>
        <dbReference type="EMBL" id="BBY02226.1"/>
    </source>
</evidence>
<reference evidence="9 10" key="1">
    <citation type="journal article" date="2019" name="Emerg. Microbes Infect.">
        <title>Comprehensive subspecies identification of 175 nontuberculous mycobacteria species based on 7547 genomic profiles.</title>
        <authorList>
            <person name="Matsumoto Y."/>
            <person name="Kinjo T."/>
            <person name="Motooka D."/>
            <person name="Nabeya D."/>
            <person name="Jung N."/>
            <person name="Uechi K."/>
            <person name="Horii T."/>
            <person name="Iida T."/>
            <person name="Fujita J."/>
            <person name="Nakamura S."/>
        </authorList>
    </citation>
    <scope>NUCLEOTIDE SEQUENCE [LARGE SCALE GENOMIC DNA]</scope>
    <source>
        <strain evidence="9 10">JCM 16018</strain>
    </source>
</reference>
<evidence type="ECO:0000256" key="2">
    <source>
        <dbReference type="ARBA" id="ARBA00022475"/>
    </source>
</evidence>
<evidence type="ECO:0000313" key="10">
    <source>
        <dbReference type="Proteomes" id="UP000466632"/>
    </source>
</evidence>
<feature type="compositionally biased region" description="Pro residues" evidence="6">
    <location>
        <begin position="26"/>
        <end position="67"/>
    </location>
</feature>
<feature type="compositionally biased region" description="Pro residues" evidence="6">
    <location>
        <begin position="1"/>
        <end position="18"/>
    </location>
</feature>
<evidence type="ECO:0000256" key="1">
    <source>
        <dbReference type="ARBA" id="ARBA00004651"/>
    </source>
</evidence>
<dbReference type="Pfam" id="PF06271">
    <property type="entry name" value="RDD"/>
    <property type="match status" value="1"/>
</dbReference>
<evidence type="ECO:0000256" key="5">
    <source>
        <dbReference type="ARBA" id="ARBA00023136"/>
    </source>
</evidence>
<organism evidence="9 10">
    <name type="scientific">Mycobacterium seoulense</name>
    <dbReference type="NCBI Taxonomy" id="386911"/>
    <lineage>
        <taxon>Bacteria</taxon>
        <taxon>Bacillati</taxon>
        <taxon>Actinomycetota</taxon>
        <taxon>Actinomycetes</taxon>
        <taxon>Mycobacteriales</taxon>
        <taxon>Mycobacteriaceae</taxon>
        <taxon>Mycobacterium</taxon>
    </lineage>
</organism>
<feature type="region of interest" description="Disordered" evidence="6">
    <location>
        <begin position="1"/>
        <end position="67"/>
    </location>
</feature>
<dbReference type="InterPro" id="IPR010432">
    <property type="entry name" value="RDD"/>
</dbReference>
<accession>A0A7I7P011</accession>
<comment type="subcellular location">
    <subcellularLocation>
        <location evidence="1">Cell membrane</location>
        <topology evidence="1">Multi-pass membrane protein</topology>
    </subcellularLocation>
</comment>
<keyword evidence="4 7" id="KW-1133">Transmembrane helix</keyword>
<evidence type="ECO:0000256" key="6">
    <source>
        <dbReference type="SAM" id="MobiDB-lite"/>
    </source>
</evidence>
<name>A0A7I7P011_9MYCO</name>
<keyword evidence="2" id="KW-1003">Cell membrane</keyword>
<protein>
    <recommendedName>
        <fullName evidence="8">RDD domain-containing protein</fullName>
    </recommendedName>
</protein>
<dbReference type="AlphaFoldDB" id="A0A7I7P011"/>
<dbReference type="PANTHER" id="PTHR36115">
    <property type="entry name" value="PROLINE-RICH ANTIGEN HOMOLOG-RELATED"/>
    <property type="match status" value="1"/>
</dbReference>
<keyword evidence="10" id="KW-1185">Reference proteome</keyword>